<evidence type="ECO:0000256" key="1">
    <source>
        <dbReference type="SAM" id="MobiDB-lite"/>
    </source>
</evidence>
<gene>
    <name evidence="2" type="ORF">QNN03_10560</name>
</gene>
<feature type="compositionally biased region" description="Basic residues" evidence="1">
    <location>
        <begin position="1"/>
        <end position="14"/>
    </location>
</feature>
<reference evidence="2 3" key="1">
    <citation type="submission" date="2023-05" db="EMBL/GenBank/DDBJ databases">
        <title>Streptomyces fuscus sp. nov., a brown-black pigment producing actinomyces isolated from dry sand of Sea duck farm.</title>
        <authorList>
            <person name="Xie J."/>
            <person name="Shen N."/>
        </authorList>
    </citation>
    <scope>NUCLEOTIDE SEQUENCE [LARGE SCALE GENOMIC DNA]</scope>
    <source>
        <strain evidence="2 3">GXMU-J15</strain>
    </source>
</reference>
<keyword evidence="3" id="KW-1185">Reference proteome</keyword>
<protein>
    <submittedName>
        <fullName evidence="2">Uncharacterized protein</fullName>
    </submittedName>
</protein>
<comment type="caution">
    <text evidence="2">The sequence shown here is derived from an EMBL/GenBank/DDBJ whole genome shotgun (WGS) entry which is preliminary data.</text>
</comment>
<sequence length="143" mass="16249">MSRTAHHTPPRRRAVPPYWPNGTAGPCTAHWLTDLRYSRRELARAAREGRRPRPLWVRRGFAAYVYPRTLGVRGDSPYERRARAALRAFSRAGVKDLRAAGPGRLWEAGPGRLRAAGPGRLWEAAAAFDLPPTRHRHRDLWEA</sequence>
<accession>A0ABT7IWB0</accession>
<dbReference type="Proteomes" id="UP001241926">
    <property type="component" value="Unassembled WGS sequence"/>
</dbReference>
<organism evidence="2 3">
    <name type="scientific">Streptomyces fuscus</name>
    <dbReference type="NCBI Taxonomy" id="3048495"/>
    <lineage>
        <taxon>Bacteria</taxon>
        <taxon>Bacillati</taxon>
        <taxon>Actinomycetota</taxon>
        <taxon>Actinomycetes</taxon>
        <taxon>Kitasatosporales</taxon>
        <taxon>Streptomycetaceae</taxon>
        <taxon>Streptomyces</taxon>
    </lineage>
</organism>
<evidence type="ECO:0000313" key="2">
    <source>
        <dbReference type="EMBL" id="MDL2076879.1"/>
    </source>
</evidence>
<dbReference type="EMBL" id="JASJUS010000007">
    <property type="protein sequence ID" value="MDL2076879.1"/>
    <property type="molecule type" value="Genomic_DNA"/>
</dbReference>
<evidence type="ECO:0000313" key="3">
    <source>
        <dbReference type="Proteomes" id="UP001241926"/>
    </source>
</evidence>
<feature type="region of interest" description="Disordered" evidence="1">
    <location>
        <begin position="1"/>
        <end position="20"/>
    </location>
</feature>
<name>A0ABT7IWB0_9ACTN</name>
<dbReference type="RefSeq" id="WP_285431997.1">
    <property type="nucleotide sequence ID" value="NZ_JASJUS010000007.1"/>
</dbReference>
<proteinExistence type="predicted"/>